<dbReference type="Gene3D" id="3.40.710.10">
    <property type="entry name" value="DD-peptidase/beta-lactamase superfamily"/>
    <property type="match status" value="1"/>
</dbReference>
<keyword evidence="7" id="KW-0808">Transferase</keyword>
<gene>
    <name evidence="20" type="ORF">IQ10_02030</name>
</gene>
<name>A0A562QHC9_9BACI</name>
<dbReference type="RefSeq" id="WP_144450326.1">
    <property type="nucleotide sequence ID" value="NZ_VLKZ01000005.1"/>
</dbReference>
<evidence type="ECO:0000313" key="20">
    <source>
        <dbReference type="EMBL" id="TWI56141.1"/>
    </source>
</evidence>
<keyword evidence="6" id="KW-0328">Glycosyltransferase</keyword>
<evidence type="ECO:0000256" key="3">
    <source>
        <dbReference type="ARBA" id="ARBA00022475"/>
    </source>
</evidence>
<evidence type="ECO:0000256" key="12">
    <source>
        <dbReference type="ARBA" id="ARBA00022989"/>
    </source>
</evidence>
<dbReference type="GO" id="GO:0030288">
    <property type="term" value="C:outer membrane-bounded periplasmic space"/>
    <property type="evidence" value="ECO:0007669"/>
    <property type="project" value="TreeGrafter"/>
</dbReference>
<dbReference type="GO" id="GO:0009002">
    <property type="term" value="F:serine-type D-Ala-D-Ala carboxypeptidase activity"/>
    <property type="evidence" value="ECO:0007669"/>
    <property type="project" value="UniProtKB-EC"/>
</dbReference>
<dbReference type="SUPFAM" id="SSF56601">
    <property type="entry name" value="beta-lactamase/transpeptidase-like"/>
    <property type="match status" value="1"/>
</dbReference>
<keyword evidence="8" id="KW-0812">Transmembrane</keyword>
<dbReference type="GO" id="GO:0071555">
    <property type="term" value="P:cell wall organization"/>
    <property type="evidence" value="ECO:0007669"/>
    <property type="project" value="UniProtKB-KW"/>
</dbReference>
<keyword evidence="5" id="KW-0645">Protease</keyword>
<dbReference type="Pfam" id="PF00905">
    <property type="entry name" value="Transpeptidase"/>
    <property type="match status" value="1"/>
</dbReference>
<dbReference type="GO" id="GO:0008955">
    <property type="term" value="F:peptidoglycan glycosyltransferase activity"/>
    <property type="evidence" value="ECO:0007669"/>
    <property type="project" value="UniProtKB-EC"/>
</dbReference>
<evidence type="ECO:0000313" key="21">
    <source>
        <dbReference type="Proteomes" id="UP000315711"/>
    </source>
</evidence>
<reference evidence="20 21" key="1">
    <citation type="journal article" date="2015" name="Stand. Genomic Sci.">
        <title>Genomic Encyclopedia of Bacterial and Archaeal Type Strains, Phase III: the genomes of soil and plant-associated and newly described type strains.</title>
        <authorList>
            <person name="Whitman W.B."/>
            <person name="Woyke T."/>
            <person name="Klenk H.P."/>
            <person name="Zhou Y."/>
            <person name="Lilburn T.G."/>
            <person name="Beck B.J."/>
            <person name="De Vos P."/>
            <person name="Vandamme P."/>
            <person name="Eisen J.A."/>
            <person name="Garrity G."/>
            <person name="Hugenholtz P."/>
            <person name="Kyrpides N.C."/>
        </authorList>
    </citation>
    <scope>NUCLEOTIDE SEQUENCE [LARGE SCALE GENOMIC DNA]</scope>
    <source>
        <strain evidence="20 21">CGMCC 1.10116</strain>
    </source>
</reference>
<dbReference type="GO" id="GO:0005886">
    <property type="term" value="C:plasma membrane"/>
    <property type="evidence" value="ECO:0007669"/>
    <property type="project" value="UniProtKB-SubCell"/>
</dbReference>
<keyword evidence="4" id="KW-0121">Carboxypeptidase</keyword>
<dbReference type="InterPro" id="IPR001460">
    <property type="entry name" value="PCN-bd_Tpept"/>
</dbReference>
<keyword evidence="9" id="KW-0378">Hydrolase</keyword>
<proteinExistence type="predicted"/>
<dbReference type="GO" id="GO:0008658">
    <property type="term" value="F:penicillin binding"/>
    <property type="evidence" value="ECO:0007669"/>
    <property type="project" value="InterPro"/>
</dbReference>
<keyword evidence="15" id="KW-0961">Cell wall biogenesis/degradation</keyword>
<evidence type="ECO:0000256" key="5">
    <source>
        <dbReference type="ARBA" id="ARBA00022670"/>
    </source>
</evidence>
<evidence type="ECO:0000256" key="10">
    <source>
        <dbReference type="ARBA" id="ARBA00022960"/>
    </source>
</evidence>
<comment type="pathway">
    <text evidence="2">Cell wall biogenesis; peptidoglycan biosynthesis.</text>
</comment>
<dbReference type="GO" id="GO:0009252">
    <property type="term" value="P:peptidoglycan biosynthetic process"/>
    <property type="evidence" value="ECO:0007669"/>
    <property type="project" value="UniProtKB-KW"/>
</dbReference>
<sequence length="618" mass="69834">MLKLSTGWLLTLCFLILFSFLLVEVTAEVQDVKSLSDVLSNKVELTDISLPSNSTMYDRNGSLIADLYQAENRIYLEYEEIPQVIIEAFIATEDQRFYEHKGYDSIAIARAILANARQGGIEEGASTMTQQLARNLFLSHEQSYNRKMSEILYAHELEKKYSKQKIIELYINTIYFHNGVYGMEAAASYYFNKTSSALTLAEVAFLSAIPNNPSHYNPINHSDRTKLRQEWILQKMLEASFITKEQCEQALAEDIVLNVRQRTDKYPDYVTYIYQELTELVAVSDGYNAKLNQASTEERKNEIQQNLQARVQELLAQGIRIETALDPNLQNRAIKTIAQQLPQADVQSSVVMIDHEKSEIVAITGGKNYNKFDFHRGYQTFRQPGSSIKPLLVYAPYFEEYGVPIQSTINANNVCKGDYCPKNYGGGQYGTVNLETAFKHSYNTPAVRILDRVGVETAFSYLEKFSFSKVGSEDYHLPAALGGFAYGMSPLELTRAYTTFAHNGSYTPSYGIRQVTDQEGNLLYSWEKVEVNVWSPATNDKMRQLLSEVLRSGTGQRAQVNTAYSGGKTGTTNNEHDLWFVGLTDKYTTGVWVGKDTPAPLSSISSQTPHLLIWRNLQ</sequence>
<accession>A0A562QHC9</accession>
<dbReference type="InterPro" id="IPR001264">
    <property type="entry name" value="Glyco_trans_51"/>
</dbReference>
<dbReference type="Pfam" id="PF00912">
    <property type="entry name" value="Transgly"/>
    <property type="match status" value="1"/>
</dbReference>
<evidence type="ECO:0000259" key="18">
    <source>
        <dbReference type="Pfam" id="PF00905"/>
    </source>
</evidence>
<dbReference type="InterPro" id="IPR050396">
    <property type="entry name" value="Glycosyltr_51/Transpeptidase"/>
</dbReference>
<keyword evidence="13" id="KW-0472">Membrane</keyword>
<evidence type="ECO:0000256" key="11">
    <source>
        <dbReference type="ARBA" id="ARBA00022984"/>
    </source>
</evidence>
<dbReference type="AlphaFoldDB" id="A0A562QHC9"/>
<dbReference type="GO" id="GO:0006508">
    <property type="term" value="P:proteolysis"/>
    <property type="evidence" value="ECO:0007669"/>
    <property type="project" value="UniProtKB-KW"/>
</dbReference>
<evidence type="ECO:0000256" key="15">
    <source>
        <dbReference type="ARBA" id="ARBA00023316"/>
    </source>
</evidence>
<evidence type="ECO:0000256" key="1">
    <source>
        <dbReference type="ARBA" id="ARBA00004236"/>
    </source>
</evidence>
<evidence type="ECO:0000256" key="8">
    <source>
        <dbReference type="ARBA" id="ARBA00022692"/>
    </source>
</evidence>
<keyword evidence="21" id="KW-1185">Reference proteome</keyword>
<keyword evidence="3" id="KW-1003">Cell membrane</keyword>
<comment type="catalytic activity">
    <reaction evidence="17">
        <text>[GlcNAc-(1-&gt;4)-Mur2Ac(oyl-L-Ala-gamma-D-Glu-L-Lys-D-Ala-D-Ala)](n)-di-trans,octa-cis-undecaprenyl diphosphate + beta-D-GlcNAc-(1-&gt;4)-Mur2Ac(oyl-L-Ala-gamma-D-Glu-L-Lys-D-Ala-D-Ala)-di-trans,octa-cis-undecaprenyl diphosphate = [GlcNAc-(1-&gt;4)-Mur2Ac(oyl-L-Ala-gamma-D-Glu-L-Lys-D-Ala-D-Ala)](n+1)-di-trans,octa-cis-undecaprenyl diphosphate + di-trans,octa-cis-undecaprenyl diphosphate + H(+)</text>
        <dbReference type="Rhea" id="RHEA:23708"/>
        <dbReference type="Rhea" id="RHEA-COMP:9602"/>
        <dbReference type="Rhea" id="RHEA-COMP:9603"/>
        <dbReference type="ChEBI" id="CHEBI:15378"/>
        <dbReference type="ChEBI" id="CHEBI:58405"/>
        <dbReference type="ChEBI" id="CHEBI:60033"/>
        <dbReference type="ChEBI" id="CHEBI:78435"/>
        <dbReference type="EC" id="2.4.99.28"/>
    </reaction>
</comment>
<evidence type="ECO:0000256" key="9">
    <source>
        <dbReference type="ARBA" id="ARBA00022801"/>
    </source>
</evidence>
<dbReference type="SUPFAM" id="SSF53955">
    <property type="entry name" value="Lysozyme-like"/>
    <property type="match status" value="1"/>
</dbReference>
<evidence type="ECO:0000256" key="7">
    <source>
        <dbReference type="ARBA" id="ARBA00022679"/>
    </source>
</evidence>
<evidence type="ECO:0000256" key="4">
    <source>
        <dbReference type="ARBA" id="ARBA00022645"/>
    </source>
</evidence>
<dbReference type="InterPro" id="IPR023346">
    <property type="entry name" value="Lysozyme-like_dom_sf"/>
</dbReference>
<protein>
    <submittedName>
        <fullName evidence="20">Penicillin-binding protein 1A</fullName>
    </submittedName>
</protein>
<evidence type="ECO:0000256" key="14">
    <source>
        <dbReference type="ARBA" id="ARBA00023268"/>
    </source>
</evidence>
<evidence type="ECO:0000256" key="16">
    <source>
        <dbReference type="ARBA" id="ARBA00034000"/>
    </source>
</evidence>
<dbReference type="GO" id="GO:0008360">
    <property type="term" value="P:regulation of cell shape"/>
    <property type="evidence" value="ECO:0007669"/>
    <property type="project" value="UniProtKB-KW"/>
</dbReference>
<keyword evidence="12" id="KW-1133">Transmembrane helix</keyword>
<comment type="caution">
    <text evidence="20">The sequence shown here is derived from an EMBL/GenBank/DDBJ whole genome shotgun (WGS) entry which is preliminary data.</text>
</comment>
<evidence type="ECO:0000256" key="2">
    <source>
        <dbReference type="ARBA" id="ARBA00004752"/>
    </source>
</evidence>
<keyword evidence="10" id="KW-0133">Cell shape</keyword>
<evidence type="ECO:0000259" key="19">
    <source>
        <dbReference type="Pfam" id="PF00912"/>
    </source>
</evidence>
<dbReference type="OrthoDB" id="9766909at2"/>
<feature type="domain" description="Glycosyl transferase family 51" evidence="19">
    <location>
        <begin position="61"/>
        <end position="236"/>
    </location>
</feature>
<organism evidence="20 21">
    <name type="scientific">Halalkalibacter nanhaiisediminis</name>
    <dbReference type="NCBI Taxonomy" id="688079"/>
    <lineage>
        <taxon>Bacteria</taxon>
        <taxon>Bacillati</taxon>
        <taxon>Bacillota</taxon>
        <taxon>Bacilli</taxon>
        <taxon>Bacillales</taxon>
        <taxon>Bacillaceae</taxon>
        <taxon>Halalkalibacter</taxon>
    </lineage>
</organism>
<evidence type="ECO:0000256" key="6">
    <source>
        <dbReference type="ARBA" id="ARBA00022676"/>
    </source>
</evidence>
<comment type="subcellular location">
    <subcellularLocation>
        <location evidence="1">Cell membrane</location>
    </subcellularLocation>
</comment>
<dbReference type="FunFam" id="1.10.3810.10:FF:000003">
    <property type="entry name" value="Penicillin-binding protein 1a"/>
    <property type="match status" value="1"/>
</dbReference>
<evidence type="ECO:0000256" key="17">
    <source>
        <dbReference type="ARBA" id="ARBA00049902"/>
    </source>
</evidence>
<dbReference type="Proteomes" id="UP000315711">
    <property type="component" value="Unassembled WGS sequence"/>
</dbReference>
<dbReference type="PANTHER" id="PTHR32282:SF11">
    <property type="entry name" value="PENICILLIN-BINDING PROTEIN 1B"/>
    <property type="match status" value="1"/>
</dbReference>
<dbReference type="InterPro" id="IPR036950">
    <property type="entry name" value="PBP_transglycosylase"/>
</dbReference>
<evidence type="ECO:0000256" key="13">
    <source>
        <dbReference type="ARBA" id="ARBA00023136"/>
    </source>
</evidence>
<feature type="domain" description="Penicillin-binding protein transpeptidase" evidence="18">
    <location>
        <begin position="349"/>
        <end position="586"/>
    </location>
</feature>
<dbReference type="EMBL" id="VLKZ01000005">
    <property type="protein sequence ID" value="TWI56141.1"/>
    <property type="molecule type" value="Genomic_DNA"/>
</dbReference>
<comment type="catalytic activity">
    <reaction evidence="16">
        <text>Preferential cleavage: (Ac)2-L-Lys-D-Ala-|-D-Ala. Also transpeptidation of peptidyl-alanyl moieties that are N-acyl substituents of D-alanine.</text>
        <dbReference type="EC" id="3.4.16.4"/>
    </reaction>
</comment>
<dbReference type="InterPro" id="IPR012338">
    <property type="entry name" value="Beta-lactam/transpept-like"/>
</dbReference>
<keyword evidence="11" id="KW-0573">Peptidoglycan synthesis</keyword>
<keyword evidence="14" id="KW-0511">Multifunctional enzyme</keyword>
<dbReference type="PANTHER" id="PTHR32282">
    <property type="entry name" value="BINDING PROTEIN TRANSPEPTIDASE, PUTATIVE-RELATED"/>
    <property type="match status" value="1"/>
</dbReference>
<dbReference type="Gene3D" id="1.10.3810.10">
    <property type="entry name" value="Biosynthetic peptidoglycan transglycosylase-like"/>
    <property type="match status" value="1"/>
</dbReference>